<dbReference type="STRING" id="1081103.A0A0B2X8J1"/>
<evidence type="ECO:0000313" key="4">
    <source>
        <dbReference type="Proteomes" id="UP000030816"/>
    </source>
</evidence>
<dbReference type="RefSeq" id="XP_040682905.1">
    <property type="nucleotide sequence ID" value="XM_040819640.1"/>
</dbReference>
<feature type="compositionally biased region" description="Gly residues" evidence="1">
    <location>
        <begin position="208"/>
        <end position="226"/>
    </location>
</feature>
<feature type="compositionally biased region" description="Low complexity" evidence="1">
    <location>
        <begin position="302"/>
        <end position="313"/>
    </location>
</feature>
<keyword evidence="2" id="KW-0732">Signal</keyword>
<dbReference type="GeneID" id="63735296"/>
<evidence type="ECO:0000256" key="1">
    <source>
        <dbReference type="SAM" id="MobiDB-lite"/>
    </source>
</evidence>
<gene>
    <name evidence="3" type="ORF">MAM_00841</name>
</gene>
<feature type="region of interest" description="Disordered" evidence="1">
    <location>
        <begin position="198"/>
        <end position="230"/>
    </location>
</feature>
<reference evidence="3 4" key="1">
    <citation type="journal article" date="2014" name="Proc. Natl. Acad. Sci. U.S.A.">
        <title>Trajectory and genomic determinants of fungal-pathogen speciation and host adaptation.</title>
        <authorList>
            <person name="Hu X."/>
            <person name="Xiao G."/>
            <person name="Zheng P."/>
            <person name="Shang Y."/>
            <person name="Su Y."/>
            <person name="Zhang X."/>
            <person name="Liu X."/>
            <person name="Zhan S."/>
            <person name="St Leger R.J."/>
            <person name="Wang C."/>
        </authorList>
    </citation>
    <scope>NUCLEOTIDE SEQUENCE [LARGE SCALE GENOMIC DNA]</scope>
    <source>
        <strain evidence="3 4">ARSEF 1941</strain>
    </source>
</reference>
<dbReference type="AlphaFoldDB" id="A0A0B2X8J1"/>
<protein>
    <recommendedName>
        <fullName evidence="5">Lustrin A</fullName>
    </recommendedName>
</protein>
<dbReference type="Proteomes" id="UP000030816">
    <property type="component" value="Unassembled WGS sequence"/>
</dbReference>
<organism evidence="3 4">
    <name type="scientific">Metarhizium album (strain ARSEF 1941)</name>
    <dbReference type="NCBI Taxonomy" id="1081103"/>
    <lineage>
        <taxon>Eukaryota</taxon>
        <taxon>Fungi</taxon>
        <taxon>Dikarya</taxon>
        <taxon>Ascomycota</taxon>
        <taxon>Pezizomycotina</taxon>
        <taxon>Sordariomycetes</taxon>
        <taxon>Hypocreomycetidae</taxon>
        <taxon>Hypocreales</taxon>
        <taxon>Clavicipitaceae</taxon>
        <taxon>Metarhizium</taxon>
    </lineage>
</organism>
<dbReference type="OrthoDB" id="3923593at2759"/>
<evidence type="ECO:0000313" key="3">
    <source>
        <dbReference type="EMBL" id="KHO01840.1"/>
    </source>
</evidence>
<feature type="chain" id="PRO_5002080106" description="Lustrin A" evidence="2">
    <location>
        <begin position="18"/>
        <end position="338"/>
    </location>
</feature>
<feature type="compositionally biased region" description="Polar residues" evidence="1">
    <location>
        <begin position="262"/>
        <end position="289"/>
    </location>
</feature>
<proteinExistence type="predicted"/>
<evidence type="ECO:0008006" key="5">
    <source>
        <dbReference type="Google" id="ProtNLM"/>
    </source>
</evidence>
<feature type="signal peptide" evidence="2">
    <location>
        <begin position="1"/>
        <end position="17"/>
    </location>
</feature>
<comment type="caution">
    <text evidence="3">The sequence shown here is derived from an EMBL/GenBank/DDBJ whole genome shotgun (WGS) entry which is preliminary data.</text>
</comment>
<keyword evidence="4" id="KW-1185">Reference proteome</keyword>
<dbReference type="EMBL" id="AZHE01000001">
    <property type="protein sequence ID" value="KHO01840.1"/>
    <property type="molecule type" value="Genomic_DNA"/>
</dbReference>
<feature type="compositionally biased region" description="Polar residues" evidence="1">
    <location>
        <begin position="320"/>
        <end position="331"/>
    </location>
</feature>
<sequence>MKSAVATLGLLAAVASAYTPGRRHLHFPRANTTDNMTTVTVKATKVQTITSCAPTVTNCPARASEIAKLPEAQRIVTTVTDTTVLTEIVCPLTEADRVSSSVMAQASAGSLSGFISHPSSAAEHVATTLPANATAQPGASSRTLTMTLGVGNTASRVTTVVPVTGSEPVVPGSQTVAPIESEPTTTVTSTTRITHTITVSRVHPTASLGGGKSGNNGAGNGSGGNGECVPSTVTVAERTITIPASTVYVTIGGPVPTDAGNGKSTPTPGAGNSKSTPTPGAGDSKSTPTPAADKDDEDSECTSDTTTLQKTLTVVPYPTGNGTHNSGSPKPSGSARLR</sequence>
<accession>A0A0B2X8J1</accession>
<name>A0A0B2X8J1_METAS</name>
<dbReference type="HOGENOM" id="CLU_054979_0_0_1"/>
<evidence type="ECO:0000256" key="2">
    <source>
        <dbReference type="SAM" id="SignalP"/>
    </source>
</evidence>
<feature type="region of interest" description="Disordered" evidence="1">
    <location>
        <begin position="254"/>
        <end position="338"/>
    </location>
</feature>